<sequence length="276" mass="29320">MSRARIREAYEYACEQEINALKPGNVHRFADGHGMEVAHFLTSAAVSSGPLTDPTLSLGKRILGAVLATHAAVGMNTNLGIVLLGAPIAAAAESGPAHLRANIGKILDSITMDDTADIFEAIATANPGGLGDGGENDVREPPKITLTEAMREAASRDRIAYQYTTGYQDIFELGIPALKASSDEGMSPAINAYLAFLASFPDSHVARKQGLQVAKAVQHEAQEIQSSLRATSQKNLQHDLLLAFDTSLKSRDINPGTSADLTVASLFVQRLTERLA</sequence>
<organism evidence="1 2">
    <name type="scientific">Mesorhizobium denitrificans</name>
    <dbReference type="NCBI Taxonomy" id="2294114"/>
    <lineage>
        <taxon>Bacteria</taxon>
        <taxon>Pseudomonadati</taxon>
        <taxon>Pseudomonadota</taxon>
        <taxon>Alphaproteobacteria</taxon>
        <taxon>Hyphomicrobiales</taxon>
        <taxon>Phyllobacteriaceae</taxon>
        <taxon>Mesorhizobium</taxon>
    </lineage>
</organism>
<dbReference type="AlphaFoldDB" id="A0A371XC46"/>
<dbReference type="PANTHER" id="PTHR42280">
    <property type="entry name" value="CITG FAMILY PROTEIN"/>
    <property type="match status" value="1"/>
</dbReference>
<dbReference type="Pfam" id="PF01874">
    <property type="entry name" value="CitG"/>
    <property type="match status" value="1"/>
</dbReference>
<reference evidence="2" key="1">
    <citation type="submission" date="2018-08" db="EMBL/GenBank/DDBJ databases">
        <authorList>
            <person name="Im W.T."/>
        </authorList>
    </citation>
    <scope>NUCLEOTIDE SEQUENCE [LARGE SCALE GENOMIC DNA]</scope>
    <source>
        <strain evidence="2">LA-28</strain>
    </source>
</reference>
<dbReference type="Gene3D" id="1.10.4200.10">
    <property type="entry name" value="Triphosphoribosyl-dephospho-CoA protein"/>
    <property type="match status" value="1"/>
</dbReference>
<dbReference type="PANTHER" id="PTHR42280:SF1">
    <property type="entry name" value="CITG FAMILY PROTEIN"/>
    <property type="match status" value="1"/>
</dbReference>
<comment type="caution">
    <text evidence="1">The sequence shown here is derived from an EMBL/GenBank/DDBJ whole genome shotgun (WGS) entry which is preliminary data.</text>
</comment>
<dbReference type="RefSeq" id="WP_116624690.1">
    <property type="nucleotide sequence ID" value="NZ_QURN01000011.1"/>
</dbReference>
<protein>
    <submittedName>
        <fullName evidence="1">Triphosphoribosyl-dephospho-CoA synthase</fullName>
    </submittedName>
</protein>
<dbReference type="EMBL" id="QURN01000011">
    <property type="protein sequence ID" value="RFC66799.1"/>
    <property type="molecule type" value="Genomic_DNA"/>
</dbReference>
<dbReference type="InterPro" id="IPR002736">
    <property type="entry name" value="CitG"/>
</dbReference>
<evidence type="ECO:0000313" key="1">
    <source>
        <dbReference type="EMBL" id="RFC66799.1"/>
    </source>
</evidence>
<dbReference type="Proteomes" id="UP000262379">
    <property type="component" value="Unassembled WGS sequence"/>
</dbReference>
<keyword evidence="2" id="KW-1185">Reference proteome</keyword>
<gene>
    <name evidence="1" type="ORF">DY251_14815</name>
</gene>
<dbReference type="GO" id="GO:0046917">
    <property type="term" value="F:triphosphoribosyl-dephospho-CoA synthase activity"/>
    <property type="evidence" value="ECO:0007669"/>
    <property type="project" value="InterPro"/>
</dbReference>
<accession>A0A371XC46</accession>
<dbReference type="GO" id="GO:0005524">
    <property type="term" value="F:ATP binding"/>
    <property type="evidence" value="ECO:0007669"/>
    <property type="project" value="InterPro"/>
</dbReference>
<evidence type="ECO:0000313" key="2">
    <source>
        <dbReference type="Proteomes" id="UP000262379"/>
    </source>
</evidence>
<proteinExistence type="predicted"/>
<name>A0A371XC46_9HYPH</name>